<dbReference type="EC" id="6.3.1.10" evidence="9"/>
<evidence type="ECO:0000256" key="5">
    <source>
        <dbReference type="ARBA" id="ARBA00022573"/>
    </source>
</evidence>
<dbReference type="InterPro" id="IPR004485">
    <property type="entry name" value="Cobalamin_biosynth_CobD/CbiB"/>
</dbReference>
<dbReference type="GO" id="GO:0048472">
    <property type="term" value="F:threonine-phosphate decarboxylase activity"/>
    <property type="evidence" value="ECO:0007669"/>
    <property type="project" value="InterPro"/>
</dbReference>
<keyword evidence="9" id="KW-0436">Ligase</keyword>
<dbReference type="GO" id="GO:0043757">
    <property type="term" value="F:adenosylcobinamide-phosphate synthase activity"/>
    <property type="evidence" value="ECO:0007669"/>
    <property type="project" value="UniProtKB-EC"/>
</dbReference>
<evidence type="ECO:0000256" key="2">
    <source>
        <dbReference type="ARBA" id="ARBA00004953"/>
    </source>
</evidence>
<dbReference type="GO" id="GO:0009236">
    <property type="term" value="P:cobalamin biosynthetic process"/>
    <property type="evidence" value="ECO:0007669"/>
    <property type="project" value="UniProtKB-UniPathway"/>
</dbReference>
<dbReference type="PANTHER" id="PTHR34308:SF1">
    <property type="entry name" value="COBALAMIN BIOSYNTHESIS PROTEIN CBIB"/>
    <property type="match status" value="1"/>
</dbReference>
<comment type="subcellular location">
    <subcellularLocation>
        <location evidence="1">Cell membrane</location>
        <topology evidence="1">Multi-pass membrane protein</topology>
    </subcellularLocation>
</comment>
<keyword evidence="6" id="KW-0812">Transmembrane</keyword>
<dbReference type="GO" id="GO:0005886">
    <property type="term" value="C:plasma membrane"/>
    <property type="evidence" value="ECO:0007669"/>
    <property type="project" value="UniProtKB-SubCell"/>
</dbReference>
<name>A0A6J4LR93_9BACT</name>
<keyword evidence="5" id="KW-0169">Cobalamin biosynthesis</keyword>
<accession>A0A6J4LR93</accession>
<keyword evidence="8" id="KW-0472">Membrane</keyword>
<dbReference type="UniPathway" id="UPA00148"/>
<evidence type="ECO:0000313" key="9">
    <source>
        <dbReference type="EMBL" id="CAA9340357.1"/>
    </source>
</evidence>
<reference evidence="9" key="1">
    <citation type="submission" date="2020-02" db="EMBL/GenBank/DDBJ databases">
        <authorList>
            <person name="Meier V. D."/>
        </authorList>
    </citation>
    <scope>NUCLEOTIDE SEQUENCE</scope>
    <source>
        <strain evidence="9">AVDCRST_MAG68</strain>
    </source>
</reference>
<evidence type="ECO:0000256" key="8">
    <source>
        <dbReference type="ARBA" id="ARBA00023136"/>
    </source>
</evidence>
<protein>
    <submittedName>
        <fullName evidence="9">Adenosylcobinamide-phosphate synthase</fullName>
        <ecNumber evidence="9">6.3.1.10</ecNumber>
    </submittedName>
</protein>
<dbReference type="Pfam" id="PF03186">
    <property type="entry name" value="CobD_Cbib"/>
    <property type="match status" value="1"/>
</dbReference>
<evidence type="ECO:0000256" key="3">
    <source>
        <dbReference type="ARBA" id="ARBA00006263"/>
    </source>
</evidence>
<dbReference type="PANTHER" id="PTHR34308">
    <property type="entry name" value="COBALAMIN BIOSYNTHESIS PROTEIN CBIB"/>
    <property type="match status" value="1"/>
</dbReference>
<sequence length="99" mass="9860">DLLNWVPARASALLVALAAPLGGGSTGNALRTAARDASLTASPNAGWPMAAMAGALGVRLDKRGVYRLNPAGRAPGADDVRRARRMVAGAGLLAGVVCG</sequence>
<gene>
    <name evidence="9" type="ORF">AVDCRST_MAG68-2983</name>
</gene>
<evidence type="ECO:0000256" key="6">
    <source>
        <dbReference type="ARBA" id="ARBA00022692"/>
    </source>
</evidence>
<organism evidence="9">
    <name type="scientific">uncultured Gemmatimonadota bacterium</name>
    <dbReference type="NCBI Taxonomy" id="203437"/>
    <lineage>
        <taxon>Bacteria</taxon>
        <taxon>Pseudomonadati</taxon>
        <taxon>Gemmatimonadota</taxon>
        <taxon>environmental samples</taxon>
    </lineage>
</organism>
<proteinExistence type="inferred from homology"/>
<comment type="similarity">
    <text evidence="3">Belongs to the CobD/CbiB family.</text>
</comment>
<keyword evidence="7" id="KW-1133">Transmembrane helix</keyword>
<feature type="non-terminal residue" evidence="9">
    <location>
        <position position="1"/>
    </location>
</feature>
<evidence type="ECO:0000256" key="4">
    <source>
        <dbReference type="ARBA" id="ARBA00022475"/>
    </source>
</evidence>
<evidence type="ECO:0000256" key="1">
    <source>
        <dbReference type="ARBA" id="ARBA00004651"/>
    </source>
</evidence>
<dbReference type="AlphaFoldDB" id="A0A6J4LR93"/>
<comment type="pathway">
    <text evidence="2">Cofactor biosynthesis; adenosylcobalamin biosynthesis.</text>
</comment>
<keyword evidence="4" id="KW-1003">Cell membrane</keyword>
<evidence type="ECO:0000256" key="7">
    <source>
        <dbReference type="ARBA" id="ARBA00022989"/>
    </source>
</evidence>
<dbReference type="EMBL" id="CADCTW010000140">
    <property type="protein sequence ID" value="CAA9340357.1"/>
    <property type="molecule type" value="Genomic_DNA"/>
</dbReference>